<dbReference type="CDD" id="cd00096">
    <property type="entry name" value="Ig"/>
    <property type="match status" value="1"/>
</dbReference>
<keyword evidence="9 18" id="KW-0067">ATP-binding</keyword>
<dbReference type="PANTHER" id="PTHR24416:SF621">
    <property type="entry name" value="TYROSINE KINASE RECEPTOR CAD96CA"/>
    <property type="match status" value="1"/>
</dbReference>
<dbReference type="InterPro" id="IPR001245">
    <property type="entry name" value="Ser-Thr/Tyr_kinase_cat_dom"/>
</dbReference>
<evidence type="ECO:0000259" key="21">
    <source>
        <dbReference type="PROSITE" id="PS50853"/>
    </source>
</evidence>
<evidence type="ECO:0000256" key="16">
    <source>
        <dbReference type="ARBA" id="ARBA00023319"/>
    </source>
</evidence>
<dbReference type="Gene3D" id="3.30.200.20">
    <property type="entry name" value="Phosphorylase Kinase, domain 1"/>
    <property type="match status" value="3"/>
</dbReference>
<feature type="domain" description="Ig-like" evidence="20">
    <location>
        <begin position="1744"/>
        <end position="1828"/>
    </location>
</feature>
<dbReference type="CDD" id="cd00192">
    <property type="entry name" value="PTKc"/>
    <property type="match status" value="2"/>
</dbReference>
<dbReference type="SMART" id="SM00219">
    <property type="entry name" value="TyrKc"/>
    <property type="match status" value="3"/>
</dbReference>
<dbReference type="InterPro" id="IPR000719">
    <property type="entry name" value="Prot_kinase_dom"/>
</dbReference>
<dbReference type="SUPFAM" id="SSF48726">
    <property type="entry name" value="Immunoglobulin"/>
    <property type="match status" value="4"/>
</dbReference>
<evidence type="ECO:0000256" key="14">
    <source>
        <dbReference type="ARBA" id="ARBA00023170"/>
    </source>
</evidence>
<comment type="similarity">
    <text evidence="2">Belongs to the protein kinase superfamily. CAMK Ser/Thr protein kinase family.</text>
</comment>
<dbReference type="Gene3D" id="1.10.510.10">
    <property type="entry name" value="Transferase(Phosphotransferase) domain 1"/>
    <property type="match status" value="3"/>
</dbReference>
<dbReference type="PROSITE" id="PS50853">
    <property type="entry name" value="FN3"/>
    <property type="match status" value="4"/>
</dbReference>
<evidence type="ECO:0000256" key="5">
    <source>
        <dbReference type="ARBA" id="ARBA00022692"/>
    </source>
</evidence>
<feature type="domain" description="Fibronectin type-III" evidence="21">
    <location>
        <begin position="605"/>
        <end position="703"/>
    </location>
</feature>
<keyword evidence="15" id="KW-0325">Glycoprotein</keyword>
<dbReference type="InterPro" id="IPR008266">
    <property type="entry name" value="Tyr_kinase_AS"/>
</dbReference>
<feature type="domain" description="Fibronectin type-III" evidence="21">
    <location>
        <begin position="1835"/>
        <end position="1932"/>
    </location>
</feature>
<dbReference type="SMART" id="SM00408">
    <property type="entry name" value="IGc2"/>
    <property type="match status" value="4"/>
</dbReference>
<dbReference type="InterPro" id="IPR003599">
    <property type="entry name" value="Ig_sub"/>
</dbReference>
<keyword evidence="12" id="KW-0829">Tyrosine-protein kinase</keyword>
<dbReference type="EMBL" id="LSMT01000427">
    <property type="protein sequence ID" value="PFX18165.1"/>
    <property type="molecule type" value="Genomic_DNA"/>
</dbReference>
<dbReference type="InterPro" id="IPR020635">
    <property type="entry name" value="Tyr_kinase_cat_dom"/>
</dbReference>
<evidence type="ECO:0000313" key="22">
    <source>
        <dbReference type="EMBL" id="PFX18165.1"/>
    </source>
</evidence>
<keyword evidence="8 22" id="KW-0418">Kinase</keyword>
<keyword evidence="7 18" id="KW-0547">Nucleotide-binding</keyword>
<evidence type="ECO:0000259" key="19">
    <source>
        <dbReference type="PROSITE" id="PS50011"/>
    </source>
</evidence>
<evidence type="ECO:0000256" key="13">
    <source>
        <dbReference type="ARBA" id="ARBA00023157"/>
    </source>
</evidence>
<dbReference type="GO" id="GO:0043235">
    <property type="term" value="C:receptor complex"/>
    <property type="evidence" value="ECO:0007669"/>
    <property type="project" value="TreeGrafter"/>
</dbReference>
<dbReference type="Pfam" id="PF00041">
    <property type="entry name" value="fn3"/>
    <property type="match status" value="2"/>
</dbReference>
<evidence type="ECO:0000256" key="10">
    <source>
        <dbReference type="ARBA" id="ARBA00022989"/>
    </source>
</evidence>
<evidence type="ECO:0000256" key="1">
    <source>
        <dbReference type="ARBA" id="ARBA00004167"/>
    </source>
</evidence>
<dbReference type="SUPFAM" id="SSF56112">
    <property type="entry name" value="Protein kinase-like (PK-like)"/>
    <property type="match status" value="3"/>
</dbReference>
<keyword evidence="5" id="KW-0812">Transmembrane</keyword>
<feature type="domain" description="Fibronectin type-III" evidence="21">
    <location>
        <begin position="1933"/>
        <end position="2030"/>
    </location>
</feature>
<dbReference type="EC" id="2.7.10.1" evidence="3"/>
<dbReference type="Pfam" id="PF13927">
    <property type="entry name" value="Ig_3"/>
    <property type="match status" value="4"/>
</dbReference>
<evidence type="ECO:0000256" key="12">
    <source>
        <dbReference type="ARBA" id="ARBA00023137"/>
    </source>
</evidence>
<feature type="domain" description="Ig-like" evidence="20">
    <location>
        <begin position="1659"/>
        <end position="1733"/>
    </location>
</feature>
<dbReference type="PRINTS" id="PR00109">
    <property type="entry name" value="TYRKINASE"/>
</dbReference>
<dbReference type="FunFam" id="1.10.510.10:FF:000554">
    <property type="entry name" value="Predicted protein"/>
    <property type="match status" value="1"/>
</dbReference>
<evidence type="ECO:0000256" key="17">
    <source>
        <dbReference type="ARBA" id="ARBA00051243"/>
    </source>
</evidence>
<gene>
    <name evidence="22" type="primary">Ret</name>
    <name evidence="22" type="ORF">AWC38_SpisGene17489</name>
</gene>
<feature type="domain" description="Ig-like" evidence="20">
    <location>
        <begin position="416"/>
        <end position="500"/>
    </location>
</feature>
<keyword evidence="10" id="KW-1133">Transmembrane helix</keyword>
<feature type="domain" description="Protein kinase" evidence="19">
    <location>
        <begin position="1"/>
        <end position="266"/>
    </location>
</feature>
<dbReference type="STRING" id="50429.A0A2B4RPH8"/>
<evidence type="ECO:0000256" key="8">
    <source>
        <dbReference type="ARBA" id="ARBA00022777"/>
    </source>
</evidence>
<dbReference type="GO" id="GO:0005886">
    <property type="term" value="C:plasma membrane"/>
    <property type="evidence" value="ECO:0007669"/>
    <property type="project" value="TreeGrafter"/>
</dbReference>
<dbReference type="InterPro" id="IPR003961">
    <property type="entry name" value="FN3_dom"/>
</dbReference>
<evidence type="ECO:0000313" key="23">
    <source>
        <dbReference type="Proteomes" id="UP000225706"/>
    </source>
</evidence>
<dbReference type="InterPro" id="IPR003598">
    <property type="entry name" value="Ig_sub2"/>
</dbReference>
<protein>
    <recommendedName>
        <fullName evidence="3">receptor protein-tyrosine kinase</fullName>
        <ecNumber evidence="3">2.7.10.1</ecNumber>
    </recommendedName>
</protein>
<evidence type="ECO:0000256" key="15">
    <source>
        <dbReference type="ARBA" id="ARBA00023180"/>
    </source>
</evidence>
<evidence type="ECO:0000256" key="6">
    <source>
        <dbReference type="ARBA" id="ARBA00022737"/>
    </source>
</evidence>
<keyword evidence="4" id="KW-0808">Transferase</keyword>
<dbReference type="Gene3D" id="2.60.40.10">
    <property type="entry name" value="Immunoglobulins"/>
    <property type="match status" value="10"/>
</dbReference>
<dbReference type="PROSITE" id="PS50835">
    <property type="entry name" value="IG_LIKE"/>
    <property type="match status" value="4"/>
</dbReference>
<dbReference type="PROSITE" id="PS00109">
    <property type="entry name" value="PROTEIN_KINASE_TYR"/>
    <property type="match status" value="3"/>
</dbReference>
<sequence length="2365" mass="266646">MASRYFTWNLRRCREAIVSKTIQEKCMATGIGERTNGQTREEMGIVGVAKAKVRGVLERPSTTLVAVKMFKDHARESDRKDILTELQLMKELDAHPHVIKLLGCVTRSGKYGKVYFKGPNSYFRIIHRDLAARNVLVGEGETCKVTDFGMARDVQEDNIYQMRSKGRIPLKWTAFEALLYGKYSTKSDVLSYGVLLYEIFTIVGVQFTSYYGGRYITESLGSSVNFSWTFQGADFHFIDFVFLKSLDQLNIDGNDRLIAISRNGFVYVANQAYAGRLKGIWNNETNPGQVTFTLSSIQAHESRLFGCRIQPKSFLLSPIVDPVNLVVVEPPKISLSSMQGSYREGSFVNVSCTATGIPQPDVTWIRDGTVTSSGKGAALLNFHSVRKTDDGCYLCRANNTADTISNHTIILFYHPPTILRITMSANKSWIGQTVTLRCLSDGIPIPTLTLYKPGEREINRVRARENKVQVTLWGDQDFGDYKCIAANGLSPSDHRIVKISQIKKPGASSIVSSEEDIQASSLTVRWTAPADDGGSPITGYRVIILEGDTETNSVNNTGPGRTSYTFVGLDRDTKYVVKVFARNAIFEGDPVVTTVKTRFEGPPAAVEIYGRPSETTDGEITLKWKEPEDNGREITQYTVYQRLVTDGKVGEWTVVRKITKVSINELTVKLERGKVYEFTITATNELGESLVEETMVKRVTVVDLRNTNQRGNDDIMTMSLFLSQHKINLASRVAFTLTERMMRLRKKHWRKTKNDIELKDLELSCPDSSDFAQHPADYMDIKETSLDDTQTKAASQVADYTPLHPSTRSWEVSRDHVTIEKIIGKGAFGQVAKGTATDLRGRPARTTIAIKMLKDDASESDTRDLVNELETMKQLKPHPHVIKLVGCVTETEPLLVLIEYVPFGDLLGYLRKSRGLNDTYFKDPDIKPRTNLTSQQLMKFAWQIADGMSYLSSKSIIHRDLAARNVLVGKNETCKVTDFGMARDVQQENIYEKKTKGRLPVKWTAYEALLYGTYTTKSDVWSYGVLLYEIFTIGGSPYPRMDGKKIAKLLQQDYRMPKPQHVDDELYQIMMRCWQNDPDVRPTFTELRNQLKDMETKHKGLINMKMYDKQLYQILMRCWQNDAHVRPTFTELRNDLKEMETLHKGVSGVAAEADLQFTMTPSNPTYVNHGSTAKLVWGYSDSNNELQAIIFSVEVDGIREKGFKRMMVKRNGVVQGHPDLPPVYKGRVRIEGIATLVIENITTLDNTRFRCQLIGSKRDRKSLVQLIVAGKPITSHTNLYKYKTLRNTSAEINHFFIATLNFISPYTGRGITTRVGSSLNFSWIFKAVNGFSYIRFGILTSLSQRDIDSNNVLVWIENDGTVFIKARHVAGCWNNKTDPGQVTFTMSSIQAQNGGPFGCQIMPRFLHLRSILDPVNLVVIEANVKFIMKPSNPTYVNNGSTAKLVWDYTDPNNDLRGIIFSVLVDGNQGKQFKGMLVKQNGMVLNHSALSSAYKGRVRIERNATLVIEKITPKDNTEFRCTLVSKSGRFMINAIQLIVAEAEVQFTKRPSSPTYVKNGSTAKLVWDYIDPNNDFDGIIFSVLVDGNQGKEFKPMLYKQYGVIANHSSIPALYQGRVRMEGNATLVIEKITPKDNTEFRCEIFGELSKRSTIQLIVAEPPKISLSSVQGIYREGSFVNVNCTASGVPEPAVTWIRDRTVISSGKGVALLKFNSLRRTDEGWYLCKASNTADTITNSTVILVYYPPTIQIVTTSSGYSGIGQKVTLKCLSDGIPTPTLTWYKPNEKEIHRIRARENKAEVTLREDQDFGDYKCIAVNGLSPSDERIVKITQIKKPGAPSIVSSEESIQASSLTVRWTAPADDGGSPITGYMVIILKGDAEMKSVNITDPGKTSYTFGGLKRDTSYAVKVFARNVMFEGDPVVTMVKTKFEGPPAAVEIYGRPRETTDGEITLKWREPEDNGRKITQYTVYQRLVTDGKVGEWTVVRKIREVSINKLTVKLERGKVYEFTITATNELGESLVEETMVKRVKVVDLQNNNQRGNDDIDQALEENIDDASELDTKDLVNELETMKQLKPHPHVIKLLGCVTETEPLLVLIEYVPFGDLLGYLRKSRGLNDTYFKDPDIKPRTNLTSQQLMKFAWQIADGMSYLSSKSIIHRDLAARNVLVGENEICKVTDFGMARGVQQENVYEKKTKGRLPVKWTAYEALLYGTYTTKSDVGFSRSQKNDEARVLNQQFQADASKVYANMREFLNKDKKGEQLRYTTSYRNTQERREMFNNVEEVSEYWRNLWESEGIGDRCAWWLEEIRSAIQRRVPPPTEEDWDLDPAVAAKVLAKKKNWSAPGPDRLANFWWKRAVSLHVGVATVL</sequence>
<evidence type="ECO:0000256" key="3">
    <source>
        <dbReference type="ARBA" id="ARBA00011902"/>
    </source>
</evidence>
<feature type="domain" description="Protein kinase" evidence="19">
    <location>
        <begin position="1989"/>
        <end position="2332"/>
    </location>
</feature>
<evidence type="ECO:0000256" key="11">
    <source>
        <dbReference type="ARBA" id="ARBA00023136"/>
    </source>
</evidence>
<organism evidence="22 23">
    <name type="scientific">Stylophora pistillata</name>
    <name type="common">Smooth cauliflower coral</name>
    <dbReference type="NCBI Taxonomy" id="50429"/>
    <lineage>
        <taxon>Eukaryota</taxon>
        <taxon>Metazoa</taxon>
        <taxon>Cnidaria</taxon>
        <taxon>Anthozoa</taxon>
        <taxon>Hexacorallia</taxon>
        <taxon>Scleractinia</taxon>
        <taxon>Astrocoeniina</taxon>
        <taxon>Pocilloporidae</taxon>
        <taxon>Stylophora</taxon>
    </lineage>
</organism>
<keyword evidence="11" id="KW-0472">Membrane</keyword>
<dbReference type="PANTHER" id="PTHR24416">
    <property type="entry name" value="TYROSINE-PROTEIN KINASE RECEPTOR"/>
    <property type="match status" value="1"/>
</dbReference>
<dbReference type="SUPFAM" id="SSF49265">
    <property type="entry name" value="Fibronectin type III"/>
    <property type="match status" value="2"/>
</dbReference>
<evidence type="ECO:0000256" key="9">
    <source>
        <dbReference type="ARBA" id="ARBA00022840"/>
    </source>
</evidence>
<dbReference type="GO" id="GO:0007169">
    <property type="term" value="P:cell surface receptor protein tyrosine kinase signaling pathway"/>
    <property type="evidence" value="ECO:0007669"/>
    <property type="project" value="TreeGrafter"/>
</dbReference>
<dbReference type="Pfam" id="PF07714">
    <property type="entry name" value="PK_Tyr_Ser-Thr"/>
    <property type="match status" value="4"/>
</dbReference>
<dbReference type="InterPro" id="IPR007110">
    <property type="entry name" value="Ig-like_dom"/>
</dbReference>
<comment type="caution">
    <text evidence="22">The sequence shown here is derived from an EMBL/GenBank/DDBJ whole genome shotgun (WGS) entry which is preliminary data.</text>
</comment>
<reference evidence="23" key="1">
    <citation type="journal article" date="2017" name="bioRxiv">
        <title>Comparative analysis of the genomes of Stylophora pistillata and Acropora digitifera provides evidence for extensive differences between species of corals.</title>
        <authorList>
            <person name="Voolstra C.R."/>
            <person name="Li Y."/>
            <person name="Liew Y.J."/>
            <person name="Baumgarten S."/>
            <person name="Zoccola D."/>
            <person name="Flot J.-F."/>
            <person name="Tambutte S."/>
            <person name="Allemand D."/>
            <person name="Aranda M."/>
        </authorList>
    </citation>
    <scope>NUCLEOTIDE SEQUENCE [LARGE SCALE GENOMIC DNA]</scope>
</reference>
<comment type="subcellular location">
    <subcellularLocation>
        <location evidence="1">Membrane</location>
        <topology evidence="1">Single-pass membrane protein</topology>
    </subcellularLocation>
</comment>
<evidence type="ECO:0000256" key="2">
    <source>
        <dbReference type="ARBA" id="ARBA00006692"/>
    </source>
</evidence>
<dbReference type="OrthoDB" id="5957862at2759"/>
<proteinExistence type="inferred from homology"/>
<keyword evidence="13" id="KW-1015">Disulfide bond</keyword>
<evidence type="ECO:0000259" key="20">
    <source>
        <dbReference type="PROSITE" id="PS50835"/>
    </source>
</evidence>
<dbReference type="SMART" id="SM00060">
    <property type="entry name" value="FN3"/>
    <property type="match status" value="4"/>
</dbReference>
<feature type="domain" description="Ig-like" evidence="20">
    <location>
        <begin position="331"/>
        <end position="405"/>
    </location>
</feature>
<feature type="domain" description="Protein kinase" evidence="19">
    <location>
        <begin position="817"/>
        <end position="1101"/>
    </location>
</feature>
<comment type="catalytic activity">
    <reaction evidence="17">
        <text>L-tyrosyl-[protein] + ATP = O-phospho-L-tyrosyl-[protein] + ADP + H(+)</text>
        <dbReference type="Rhea" id="RHEA:10596"/>
        <dbReference type="Rhea" id="RHEA-COMP:10136"/>
        <dbReference type="Rhea" id="RHEA-COMP:20101"/>
        <dbReference type="ChEBI" id="CHEBI:15378"/>
        <dbReference type="ChEBI" id="CHEBI:30616"/>
        <dbReference type="ChEBI" id="CHEBI:46858"/>
        <dbReference type="ChEBI" id="CHEBI:61978"/>
        <dbReference type="ChEBI" id="CHEBI:456216"/>
        <dbReference type="EC" id="2.7.10.1"/>
    </reaction>
</comment>
<keyword evidence="23" id="KW-1185">Reference proteome</keyword>
<keyword evidence="6" id="KW-0677">Repeat</keyword>
<evidence type="ECO:0000256" key="18">
    <source>
        <dbReference type="PROSITE-ProRule" id="PRU10141"/>
    </source>
</evidence>
<dbReference type="InterPro" id="IPR013783">
    <property type="entry name" value="Ig-like_fold"/>
</dbReference>
<dbReference type="InterPro" id="IPR017441">
    <property type="entry name" value="Protein_kinase_ATP_BS"/>
</dbReference>
<dbReference type="InterPro" id="IPR011009">
    <property type="entry name" value="Kinase-like_dom_sf"/>
</dbReference>
<dbReference type="CDD" id="cd00063">
    <property type="entry name" value="FN3"/>
    <property type="match status" value="4"/>
</dbReference>
<evidence type="ECO:0000256" key="4">
    <source>
        <dbReference type="ARBA" id="ARBA00022679"/>
    </source>
</evidence>
<feature type="domain" description="Fibronectin type-III" evidence="21">
    <location>
        <begin position="507"/>
        <end position="604"/>
    </location>
</feature>
<dbReference type="PROSITE" id="PS00107">
    <property type="entry name" value="PROTEIN_KINASE_ATP"/>
    <property type="match status" value="1"/>
</dbReference>
<dbReference type="InterPro" id="IPR036179">
    <property type="entry name" value="Ig-like_dom_sf"/>
</dbReference>
<dbReference type="Proteomes" id="UP000225706">
    <property type="component" value="Unassembled WGS sequence"/>
</dbReference>
<dbReference type="InterPro" id="IPR050122">
    <property type="entry name" value="RTK"/>
</dbReference>
<evidence type="ECO:0000256" key="7">
    <source>
        <dbReference type="ARBA" id="ARBA00022741"/>
    </source>
</evidence>
<dbReference type="SMART" id="SM00409">
    <property type="entry name" value="IG"/>
    <property type="match status" value="7"/>
</dbReference>
<feature type="binding site" evidence="18">
    <location>
        <position position="851"/>
    </location>
    <ligand>
        <name>ATP</name>
        <dbReference type="ChEBI" id="CHEBI:30616"/>
    </ligand>
</feature>
<keyword evidence="14 22" id="KW-0675">Receptor</keyword>
<dbReference type="GO" id="GO:0004714">
    <property type="term" value="F:transmembrane receptor protein tyrosine kinase activity"/>
    <property type="evidence" value="ECO:0007669"/>
    <property type="project" value="UniProtKB-EC"/>
</dbReference>
<dbReference type="GO" id="GO:0005524">
    <property type="term" value="F:ATP binding"/>
    <property type="evidence" value="ECO:0007669"/>
    <property type="project" value="UniProtKB-UniRule"/>
</dbReference>
<keyword evidence="16" id="KW-0393">Immunoglobulin domain</keyword>
<name>A0A2B4RPH8_STYPI</name>
<dbReference type="PROSITE" id="PS50011">
    <property type="entry name" value="PROTEIN_KINASE_DOM"/>
    <property type="match status" value="3"/>
</dbReference>
<accession>A0A2B4RPH8</accession>
<dbReference type="InterPro" id="IPR036116">
    <property type="entry name" value="FN3_sf"/>
</dbReference>